<evidence type="ECO:0000313" key="4">
    <source>
        <dbReference type="EMBL" id="ABX08748.1"/>
    </source>
</evidence>
<proteinExistence type="predicted"/>
<feature type="transmembrane region" description="Helical" evidence="3">
    <location>
        <begin position="20"/>
        <end position="46"/>
    </location>
</feature>
<name>A9BA86_PROM4</name>
<dbReference type="HOGENOM" id="CLU_1179382_0_0_3"/>
<keyword evidence="3" id="KW-0812">Transmembrane</keyword>
<dbReference type="AlphaFoldDB" id="A9BA86"/>
<dbReference type="InterPro" id="IPR014717">
    <property type="entry name" value="Transl_elong_EF1B/ribsomal_bS6"/>
</dbReference>
<feature type="compositionally biased region" description="Basic residues" evidence="2">
    <location>
        <begin position="139"/>
        <end position="153"/>
    </location>
</feature>
<feature type="region of interest" description="Disordered" evidence="2">
    <location>
        <begin position="131"/>
        <end position="154"/>
    </location>
</feature>
<dbReference type="eggNOG" id="ENOG502ZKQW">
    <property type="taxonomic scope" value="Bacteria"/>
</dbReference>
<dbReference type="Gene3D" id="3.30.70.60">
    <property type="match status" value="1"/>
</dbReference>
<dbReference type="STRING" id="93059.P9211_08171"/>
<evidence type="ECO:0000313" key="5">
    <source>
        <dbReference type="Proteomes" id="UP000000788"/>
    </source>
</evidence>
<keyword evidence="5" id="KW-1185">Reference proteome</keyword>
<accession>A9BA86</accession>
<evidence type="ECO:0000256" key="3">
    <source>
        <dbReference type="SAM" id="Phobius"/>
    </source>
</evidence>
<evidence type="ECO:0000256" key="1">
    <source>
        <dbReference type="SAM" id="Coils"/>
    </source>
</evidence>
<dbReference type="EMBL" id="CP000878">
    <property type="protein sequence ID" value="ABX08748.1"/>
    <property type="molecule type" value="Genomic_DNA"/>
</dbReference>
<feature type="coiled-coil region" evidence="1">
    <location>
        <begin position="58"/>
        <end position="85"/>
    </location>
</feature>
<sequence>MKGDLLTEKSTNRILTPERASFYIPIITSASLSIILLFSLVVPFTVNMNKTYYELKEYKRKKLEYSKLENQYAIINSKYNQLSSTKNQIITLLAGENSLDTLLAKINTICSNNFVQIVSLKPGKIERYVAPVPTPESKKSKRRKSRRKKKSNTKKVLSTKLDPFLSEGIEKYSADLVLSASFNNILEFIRDLENMENIILTKDLSFTSDSVSSDDDTSLLNIQFKIIAYGKQLRL</sequence>
<keyword evidence="3" id="KW-1133">Transmembrane helix</keyword>
<gene>
    <name evidence="4" type="ordered locus">P9211_08171</name>
</gene>
<dbReference type="Proteomes" id="UP000000788">
    <property type="component" value="Chromosome"/>
</dbReference>
<protein>
    <submittedName>
        <fullName evidence="4">Uncharacterized protein</fullName>
    </submittedName>
</protein>
<organism evidence="4 5">
    <name type="scientific">Prochlorococcus marinus (strain MIT 9211)</name>
    <dbReference type="NCBI Taxonomy" id="93059"/>
    <lineage>
        <taxon>Bacteria</taxon>
        <taxon>Bacillati</taxon>
        <taxon>Cyanobacteriota</taxon>
        <taxon>Cyanophyceae</taxon>
        <taxon>Synechococcales</taxon>
        <taxon>Prochlorococcaceae</taxon>
        <taxon>Prochlorococcus</taxon>
    </lineage>
</organism>
<dbReference type="OrthoDB" id="9851700at2"/>
<keyword evidence="3" id="KW-0472">Membrane</keyword>
<keyword evidence="1" id="KW-0175">Coiled coil</keyword>
<dbReference type="RefSeq" id="WP_012195370.1">
    <property type="nucleotide sequence ID" value="NC_009976.1"/>
</dbReference>
<dbReference type="KEGG" id="pmj:P9211_08171"/>
<reference evidence="4 5" key="1">
    <citation type="journal article" date="2007" name="PLoS Genet.">
        <title>Patterns and implications of gene gain and loss in the evolution of Prochlorococcus.</title>
        <authorList>
            <person name="Kettler G.C."/>
            <person name="Martiny A.C."/>
            <person name="Huang K."/>
            <person name="Zucker J."/>
            <person name="Coleman M.L."/>
            <person name="Rodrigue S."/>
            <person name="Chen F."/>
            <person name="Lapidus A."/>
            <person name="Ferriera S."/>
            <person name="Johnson J."/>
            <person name="Steglich C."/>
            <person name="Church G.M."/>
            <person name="Richardson P."/>
            <person name="Chisholm S.W."/>
        </authorList>
    </citation>
    <scope>NUCLEOTIDE SEQUENCE [LARGE SCALE GENOMIC DNA]</scope>
    <source>
        <strain evidence="5">MIT 9211</strain>
    </source>
</reference>
<evidence type="ECO:0000256" key="2">
    <source>
        <dbReference type="SAM" id="MobiDB-lite"/>
    </source>
</evidence>